<dbReference type="PANTHER" id="PTHR10472:SF5">
    <property type="entry name" value="D-AMINOACYL-TRNA DEACYLASE 1"/>
    <property type="match status" value="1"/>
</dbReference>
<proteinExistence type="inferred from homology"/>
<dbReference type="GO" id="GO:0051500">
    <property type="term" value="F:D-tyrosyl-tRNA(Tyr) deacylase activity"/>
    <property type="evidence" value="ECO:0007669"/>
    <property type="project" value="TreeGrafter"/>
</dbReference>
<comment type="caution">
    <text evidence="8">The sequence shown here is derived from an EMBL/GenBank/DDBJ whole genome shotgun (WGS) entry which is preliminary data.</text>
</comment>
<evidence type="ECO:0000256" key="2">
    <source>
        <dbReference type="ARBA" id="ARBA00013056"/>
    </source>
</evidence>
<feature type="compositionally biased region" description="Basic and acidic residues" evidence="7">
    <location>
        <begin position="136"/>
        <end position="151"/>
    </location>
</feature>
<reference evidence="8 9" key="1">
    <citation type="journal article" date="2016" name="DNA Res.">
        <title>Genome sequence of Aspergillus luchuensis NBRC 4314.</title>
        <authorList>
            <person name="Yamada O."/>
            <person name="Machida M."/>
            <person name="Hosoyama A."/>
            <person name="Goto M."/>
            <person name="Takahashi T."/>
            <person name="Futagami T."/>
            <person name="Yamagata Y."/>
            <person name="Takeuchi M."/>
            <person name="Kobayashi T."/>
            <person name="Koike H."/>
            <person name="Abe K."/>
            <person name="Asai K."/>
            <person name="Arita M."/>
            <person name="Fujita N."/>
            <person name="Fukuda K."/>
            <person name="Higa K."/>
            <person name="Horikawa H."/>
            <person name="Ishikawa T."/>
            <person name="Jinno K."/>
            <person name="Kato Y."/>
            <person name="Kirimura K."/>
            <person name="Mizutani O."/>
            <person name="Nakasone K."/>
            <person name="Sano M."/>
            <person name="Shiraishi Y."/>
            <person name="Tsukahara M."/>
            <person name="Gomi K."/>
        </authorList>
    </citation>
    <scope>NUCLEOTIDE SEQUENCE [LARGE SCALE GENOMIC DNA]</scope>
    <source>
        <strain evidence="8 9">RIB 2604</strain>
    </source>
</reference>
<dbReference type="InterPro" id="IPR023509">
    <property type="entry name" value="DTD-like_sf"/>
</dbReference>
<dbReference type="AlphaFoldDB" id="A0A146F128"/>
<evidence type="ECO:0000256" key="6">
    <source>
        <dbReference type="ARBA" id="ARBA00048018"/>
    </source>
</evidence>
<reference evidence="9" key="2">
    <citation type="submission" date="2016-02" db="EMBL/GenBank/DDBJ databases">
        <title>Genome sequencing of Aspergillus luchuensis NBRC 4314.</title>
        <authorList>
            <person name="Yamada O."/>
        </authorList>
    </citation>
    <scope>NUCLEOTIDE SEQUENCE [LARGE SCALE GENOMIC DNA]</scope>
    <source>
        <strain evidence="9">RIB 2604</strain>
    </source>
</reference>
<dbReference type="PANTHER" id="PTHR10472">
    <property type="entry name" value="D-TYROSYL-TRNA TYR DEACYLASE"/>
    <property type="match status" value="1"/>
</dbReference>
<dbReference type="EC" id="3.1.1.96" evidence="2"/>
<comment type="catalytic activity">
    <reaction evidence="5">
        <text>glycyl-tRNA(Ala) + H2O = tRNA(Ala) + glycine + H(+)</text>
        <dbReference type="Rhea" id="RHEA:53744"/>
        <dbReference type="Rhea" id="RHEA-COMP:9657"/>
        <dbReference type="Rhea" id="RHEA-COMP:13640"/>
        <dbReference type="ChEBI" id="CHEBI:15377"/>
        <dbReference type="ChEBI" id="CHEBI:15378"/>
        <dbReference type="ChEBI" id="CHEBI:57305"/>
        <dbReference type="ChEBI" id="CHEBI:78442"/>
        <dbReference type="ChEBI" id="CHEBI:78522"/>
        <dbReference type="EC" id="3.1.1.96"/>
    </reaction>
</comment>
<evidence type="ECO:0000256" key="5">
    <source>
        <dbReference type="ARBA" id="ARBA00047676"/>
    </source>
</evidence>
<evidence type="ECO:0000256" key="1">
    <source>
        <dbReference type="ARBA" id="ARBA00009673"/>
    </source>
</evidence>
<accession>A0A146F128</accession>
<dbReference type="VEuPathDB" id="FungiDB:ASPFODRAFT_41035"/>
<dbReference type="Gene3D" id="3.50.80.10">
    <property type="entry name" value="D-tyrosyl-tRNA(Tyr) deacylase"/>
    <property type="match status" value="2"/>
</dbReference>
<dbReference type="GO" id="GO:0005737">
    <property type="term" value="C:cytoplasm"/>
    <property type="evidence" value="ECO:0007669"/>
    <property type="project" value="InterPro"/>
</dbReference>
<organism evidence="8 9">
    <name type="scientific">Aspergillus kawachii</name>
    <name type="common">White koji mold</name>
    <name type="synonym">Aspergillus awamori var. kawachi</name>
    <dbReference type="NCBI Taxonomy" id="1069201"/>
    <lineage>
        <taxon>Eukaryota</taxon>
        <taxon>Fungi</taxon>
        <taxon>Dikarya</taxon>
        <taxon>Ascomycota</taxon>
        <taxon>Pezizomycotina</taxon>
        <taxon>Eurotiomycetes</taxon>
        <taxon>Eurotiomycetidae</taxon>
        <taxon>Eurotiales</taxon>
        <taxon>Aspergillaceae</taxon>
        <taxon>Aspergillus</taxon>
        <taxon>Aspergillus subgen. Circumdati</taxon>
    </lineage>
</organism>
<comment type="catalytic activity">
    <reaction evidence="6">
        <text>a D-aminoacyl-tRNA + H2O = a tRNA + a D-alpha-amino acid + H(+)</text>
        <dbReference type="Rhea" id="RHEA:13953"/>
        <dbReference type="Rhea" id="RHEA-COMP:10123"/>
        <dbReference type="Rhea" id="RHEA-COMP:10124"/>
        <dbReference type="ChEBI" id="CHEBI:15377"/>
        <dbReference type="ChEBI" id="CHEBI:15378"/>
        <dbReference type="ChEBI" id="CHEBI:59871"/>
        <dbReference type="ChEBI" id="CHEBI:78442"/>
        <dbReference type="ChEBI" id="CHEBI:79333"/>
        <dbReference type="EC" id="3.1.1.96"/>
    </reaction>
</comment>
<sequence>MKAVLQRVKSASVTVDGHLISSIGQGILVLAGVGKEDTEKDADSMIGRVLKAKLWPDENDKSGNKPDFHEAADAETARKLYDYFIQRLSESYKPERVKNGVFQAMMEVELKNDGPVGVDYRSEDAVVTIEINTQLPKKEKKEQPPGKEDGKPQTFEFKLPAELME</sequence>
<dbReference type="Proteomes" id="UP000075230">
    <property type="component" value="Unassembled WGS sequence"/>
</dbReference>
<dbReference type="InterPro" id="IPR003732">
    <property type="entry name" value="Daa-tRNA_deacyls_DTD"/>
</dbReference>
<evidence type="ECO:0000256" key="4">
    <source>
        <dbReference type="ARBA" id="ARBA00032747"/>
    </source>
</evidence>
<evidence type="ECO:0000313" key="9">
    <source>
        <dbReference type="Proteomes" id="UP000075230"/>
    </source>
</evidence>
<dbReference type="Pfam" id="PF02580">
    <property type="entry name" value="Tyr_Deacylase"/>
    <property type="match status" value="1"/>
</dbReference>
<gene>
    <name evidence="8" type="ORF">RIB2604_00604880</name>
</gene>
<evidence type="ECO:0000256" key="3">
    <source>
        <dbReference type="ARBA" id="ARBA00020007"/>
    </source>
</evidence>
<evidence type="ECO:0000256" key="7">
    <source>
        <dbReference type="SAM" id="MobiDB-lite"/>
    </source>
</evidence>
<evidence type="ECO:0000313" key="8">
    <source>
        <dbReference type="EMBL" id="GAT19905.1"/>
    </source>
</evidence>
<feature type="region of interest" description="Disordered" evidence="7">
    <location>
        <begin position="133"/>
        <end position="165"/>
    </location>
</feature>
<dbReference type="EMBL" id="BCWF01000006">
    <property type="protein sequence ID" value="GAT19905.1"/>
    <property type="molecule type" value="Genomic_DNA"/>
</dbReference>
<dbReference type="SUPFAM" id="SSF69500">
    <property type="entry name" value="DTD-like"/>
    <property type="match status" value="1"/>
</dbReference>
<protein>
    <recommendedName>
        <fullName evidence="3">D-aminoacyl-tRNA deacylase</fullName>
        <ecNumber evidence="2">3.1.1.96</ecNumber>
    </recommendedName>
    <alternativeName>
        <fullName evidence="4">Gly-tRNA(Ala) deacylase</fullName>
    </alternativeName>
</protein>
<name>A0A146F128_ASPKA</name>
<comment type="similarity">
    <text evidence="1">Belongs to the DTD family.</text>
</comment>